<gene>
    <name evidence="2" type="ORF">S01H4_32214</name>
</gene>
<evidence type="ECO:0000313" key="2">
    <source>
        <dbReference type="EMBL" id="GAG86487.1"/>
    </source>
</evidence>
<feature type="non-terminal residue" evidence="2">
    <location>
        <position position="1"/>
    </location>
</feature>
<reference evidence="2" key="1">
    <citation type="journal article" date="2014" name="Front. Microbiol.">
        <title>High frequency of phylogenetically diverse reductive dehalogenase-homologous genes in deep subseafloor sedimentary metagenomes.</title>
        <authorList>
            <person name="Kawai M."/>
            <person name="Futagami T."/>
            <person name="Toyoda A."/>
            <person name="Takaki Y."/>
            <person name="Nishi S."/>
            <person name="Hori S."/>
            <person name="Arai W."/>
            <person name="Tsubouchi T."/>
            <person name="Morono Y."/>
            <person name="Uchiyama I."/>
            <person name="Ito T."/>
            <person name="Fujiyama A."/>
            <person name="Inagaki F."/>
            <person name="Takami H."/>
        </authorList>
    </citation>
    <scope>NUCLEOTIDE SEQUENCE</scope>
    <source>
        <strain evidence="2">Expedition CK06-06</strain>
    </source>
</reference>
<sequence length="42" mass="5013">SSFKTFYNKIPDKELKEHFNGFSISTIITIFPALNNFLRRYN</sequence>
<keyword evidence="1" id="KW-0472">Membrane</keyword>
<accession>X1BZH4</accession>
<comment type="caution">
    <text evidence="2">The sequence shown here is derived from an EMBL/GenBank/DDBJ whole genome shotgun (WGS) entry which is preliminary data.</text>
</comment>
<evidence type="ECO:0000256" key="1">
    <source>
        <dbReference type="SAM" id="Phobius"/>
    </source>
</evidence>
<proteinExistence type="predicted"/>
<organism evidence="2">
    <name type="scientific">marine sediment metagenome</name>
    <dbReference type="NCBI Taxonomy" id="412755"/>
    <lineage>
        <taxon>unclassified sequences</taxon>
        <taxon>metagenomes</taxon>
        <taxon>ecological metagenomes</taxon>
    </lineage>
</organism>
<keyword evidence="1" id="KW-1133">Transmembrane helix</keyword>
<keyword evidence="1" id="KW-0812">Transmembrane</keyword>
<dbReference type="EMBL" id="BART01016811">
    <property type="protein sequence ID" value="GAG86487.1"/>
    <property type="molecule type" value="Genomic_DNA"/>
</dbReference>
<dbReference type="AlphaFoldDB" id="X1BZH4"/>
<protein>
    <submittedName>
        <fullName evidence="2">Uncharacterized protein</fullName>
    </submittedName>
</protein>
<name>X1BZH4_9ZZZZ</name>
<feature type="transmembrane region" description="Helical" evidence="1">
    <location>
        <begin position="20"/>
        <end position="38"/>
    </location>
</feature>